<evidence type="ECO:0000313" key="6">
    <source>
        <dbReference type="Proteomes" id="UP000276301"/>
    </source>
</evidence>
<accession>A0A498CX40</accession>
<evidence type="ECO:0000313" key="5">
    <source>
        <dbReference type="EMBL" id="RLL09136.1"/>
    </source>
</evidence>
<keyword evidence="1" id="KW-0645">Protease</keyword>
<evidence type="ECO:0000256" key="2">
    <source>
        <dbReference type="ARBA" id="ARBA00022801"/>
    </source>
</evidence>
<dbReference type="InterPro" id="IPR051454">
    <property type="entry name" value="RNA/ubiquinone_mod_enzymes"/>
</dbReference>
<dbReference type="Gene3D" id="2.40.30.10">
    <property type="entry name" value="Translation factors"/>
    <property type="match status" value="1"/>
</dbReference>
<dbReference type="PROSITE" id="PS01276">
    <property type="entry name" value="PEPTIDASE_U32"/>
    <property type="match status" value="1"/>
</dbReference>
<comment type="caution">
    <text evidence="5">The sequence shown here is derived from an EMBL/GenBank/DDBJ whole genome shotgun (WGS) entry which is preliminary data.</text>
</comment>
<dbReference type="Pfam" id="PF16325">
    <property type="entry name" value="Peptidase_U32_C"/>
    <property type="match status" value="1"/>
</dbReference>
<gene>
    <name evidence="5" type="ORF">D4A47_10710</name>
</gene>
<dbReference type="Proteomes" id="UP000276301">
    <property type="component" value="Unassembled WGS sequence"/>
</dbReference>
<organism evidence="5 6">
    <name type="scientific">Anaerotruncus massiliensis</name>
    <name type="common">ex Liu et al. 2021</name>
    <dbReference type="NCBI Taxonomy" id="2321404"/>
    <lineage>
        <taxon>Bacteria</taxon>
        <taxon>Bacillati</taxon>
        <taxon>Bacillota</taxon>
        <taxon>Clostridia</taxon>
        <taxon>Eubacteriales</taxon>
        <taxon>Oscillospiraceae</taxon>
        <taxon>Anaerotruncus</taxon>
    </lineage>
</organism>
<keyword evidence="2" id="KW-0378">Hydrolase</keyword>
<dbReference type="InterPro" id="IPR032525">
    <property type="entry name" value="Peptidase_U32_C"/>
</dbReference>
<evidence type="ECO:0000259" key="4">
    <source>
        <dbReference type="Pfam" id="PF16325"/>
    </source>
</evidence>
<dbReference type="PANTHER" id="PTHR30217:SF6">
    <property type="entry name" value="TRNA HYDROXYLATION PROTEIN P"/>
    <property type="match status" value="1"/>
</dbReference>
<reference evidence="5 6" key="1">
    <citation type="submission" date="2018-10" db="EMBL/GenBank/DDBJ databases">
        <title>Anaerotruncus faecis sp. nov., isolated from human feces.</title>
        <authorList>
            <person name="Wang Y.-J."/>
        </authorList>
    </citation>
    <scope>NUCLEOTIDE SEQUENCE [LARGE SCALE GENOMIC DNA]</scope>
    <source>
        <strain evidence="5 6">22A2-44</strain>
    </source>
</reference>
<evidence type="ECO:0000256" key="3">
    <source>
        <dbReference type="ARBA" id="ARBA00038374"/>
    </source>
</evidence>
<comment type="similarity">
    <text evidence="3">Belongs to the peptidase U32 family.</text>
</comment>
<dbReference type="PANTHER" id="PTHR30217">
    <property type="entry name" value="PEPTIDASE U32 FAMILY"/>
    <property type="match status" value="1"/>
</dbReference>
<dbReference type="GO" id="GO:0006508">
    <property type="term" value="P:proteolysis"/>
    <property type="evidence" value="ECO:0007669"/>
    <property type="project" value="UniProtKB-KW"/>
</dbReference>
<name>A0A498CX40_9FIRM</name>
<dbReference type="InterPro" id="IPR001539">
    <property type="entry name" value="Peptidase_U32"/>
</dbReference>
<dbReference type="AlphaFoldDB" id="A0A498CX40"/>
<dbReference type="GO" id="GO:0008233">
    <property type="term" value="F:peptidase activity"/>
    <property type="evidence" value="ECO:0007669"/>
    <property type="project" value="UniProtKB-KW"/>
</dbReference>
<dbReference type="Pfam" id="PF01136">
    <property type="entry name" value="Peptidase_U32"/>
    <property type="match status" value="1"/>
</dbReference>
<evidence type="ECO:0000256" key="1">
    <source>
        <dbReference type="ARBA" id="ARBA00022670"/>
    </source>
</evidence>
<sequence length="409" mass="44009">MQKKPELLSPAGGREQLEAAVRFGADAVYLGSGRFNMRAAASLGPDALAGAVSFAHENGVRVYLVCNTLPSCEEADALPDFLSAARSAGVDALIAADLGVMALARRIVPEIPLHVSTQAGVVNHLTASALHELGATRVVLARELSLAEIRRIRENTPPGLELEAFVHGAMCMSVSGRCLLSNYLTGRDANRGACAQPCRWSYRLVEEKRPGQYFPVGEDGRGSYILNANDLCMIEHVGELAEAGVSSFKIEGRAKSSYYTASVTAAYRAALDAWMQRGEPPPWALEEVGKVSHRPYSTGFYFGAPGQNAAFGGSLCGWEVLAMAEGWSDGVLEVSLRNRFSRGEEAELLLPHESPRPLSVTALEDVGEGAVETACHPMRRYRIPCPFPVPPGAWLRRRITGENEGNGMI</sequence>
<dbReference type="EMBL" id="RCHT01000022">
    <property type="protein sequence ID" value="RLL09136.1"/>
    <property type="molecule type" value="Genomic_DNA"/>
</dbReference>
<feature type="domain" description="Peptidase family U32 C-terminal" evidence="4">
    <location>
        <begin position="322"/>
        <end position="396"/>
    </location>
</feature>
<keyword evidence="6" id="KW-1185">Reference proteome</keyword>
<dbReference type="SUPFAM" id="SSF51412">
    <property type="entry name" value="Inosine monophosphate dehydrogenase (IMPDH)"/>
    <property type="match status" value="1"/>
</dbReference>
<proteinExistence type="inferred from homology"/>
<dbReference type="RefSeq" id="WP_121587268.1">
    <property type="nucleotide sequence ID" value="NZ_RCHT01000022.1"/>
</dbReference>
<protein>
    <submittedName>
        <fullName evidence="5">U32 family peptidase</fullName>
    </submittedName>
</protein>